<reference evidence="1 3" key="1">
    <citation type="submission" date="2017-01" db="EMBL/GenBank/DDBJ databases">
        <authorList>
            <person name="Varghese N."/>
            <person name="Submissions S."/>
        </authorList>
    </citation>
    <scope>NUCLEOTIDE SEQUENCE [LARGE SCALE GENOMIC DNA]</scope>
    <source>
        <strain evidence="1 3">ATCC 33342</strain>
    </source>
</reference>
<name>A0A377GGZ7_9GAMM</name>
<dbReference type="STRING" id="464.Lgor_1997"/>
<organism evidence="2 4">
    <name type="scientific">Fluoribacter gormanii</name>
    <dbReference type="NCBI Taxonomy" id="464"/>
    <lineage>
        <taxon>Bacteria</taxon>
        <taxon>Pseudomonadati</taxon>
        <taxon>Pseudomonadota</taxon>
        <taxon>Gammaproteobacteria</taxon>
        <taxon>Legionellales</taxon>
        <taxon>Legionellaceae</taxon>
        <taxon>Fluoribacter</taxon>
    </lineage>
</organism>
<proteinExistence type="predicted"/>
<evidence type="ECO:0000313" key="3">
    <source>
        <dbReference type="Proteomes" id="UP000186808"/>
    </source>
</evidence>
<evidence type="ECO:0000313" key="1">
    <source>
        <dbReference type="EMBL" id="SIR26079.1"/>
    </source>
</evidence>
<dbReference type="OrthoDB" id="5654253at2"/>
<dbReference type="EMBL" id="UGGV01000001">
    <property type="protein sequence ID" value="STO24051.1"/>
    <property type="molecule type" value="Genomic_DNA"/>
</dbReference>
<dbReference type="EMBL" id="FTNL01000009">
    <property type="protein sequence ID" value="SIR26079.1"/>
    <property type="molecule type" value="Genomic_DNA"/>
</dbReference>
<dbReference type="RefSeq" id="WP_058468476.1">
    <property type="nucleotide sequence ID" value="NZ_CAAAIX010000008.1"/>
</dbReference>
<dbReference type="AlphaFoldDB" id="A0A377GGZ7"/>
<protein>
    <submittedName>
        <fullName evidence="2">Uncharacterized protein</fullName>
    </submittedName>
</protein>
<accession>A0A377GGZ7</accession>
<dbReference type="Proteomes" id="UP000186808">
    <property type="component" value="Unassembled WGS sequence"/>
</dbReference>
<evidence type="ECO:0000313" key="2">
    <source>
        <dbReference type="EMBL" id="STO24051.1"/>
    </source>
</evidence>
<gene>
    <name evidence="2" type="ORF">NCTC11401_00857</name>
    <name evidence="1" type="ORF">SAMN05421777_10927</name>
</gene>
<dbReference type="Proteomes" id="UP000254374">
    <property type="component" value="Unassembled WGS sequence"/>
</dbReference>
<sequence length="675" mass="77816">MGILHISPDEHLKRVMGNPSDAILKQRELSEATYPLLVSYLEWLRRLNSIQNKNDVIHQNEQFFSEFIHLCEHNLLFFLTVTGQFDVIRSLFEDKNLLANEIALLEEIEKEQAQAAAANIQDFVFVPRKKESSIQQPEVPISLAPPASEWEKSLYGLTNMDLFRYYEDEMKRITHIYHVKQIKQIDTAYDQHLNLMRETLNVINQDENISEETKQKAISLYKKLVVIKEEMEAQCLEITPVDEEAPLEIQVLEKQHQIKEGKFKEAQGALEQFFEEVRHESPQLQKIYEEHQTITMNFQKESQAIQSEWKQAMEELSVHYETARVHALEDVDSSLSLIIDELRKCPVKELNEEQIYKLDMVLMQLEKYKEELKTVKNYDSTQVLLNKCNKELENIVSIVEPILAEDAKKRFEINIHLMKKFTLAPKSSSQVLESLNVDSQISPPTPTVAFEEQDLDLKSSTFTVEPMSEEQHDSKILNENISTPFLSTERDVDLKSSRSAVEVMNGYSQDILDDKPHSVSLPDEQNIDAEPSASVIELASLKKDESEIAPSEEPRNSVHVQRYRFFMSTMRDGTELIEFDPEKQRNYESMIEELSAVLSELNEEAEPEIAEKIKKIETLIEDAKSIGFDKASPSHIQKICEACNLGIDYEPLNQVKDNLASMIQFKNSPQSGMGM</sequence>
<evidence type="ECO:0000313" key="4">
    <source>
        <dbReference type="Proteomes" id="UP000254374"/>
    </source>
</evidence>
<reference evidence="2 4" key="2">
    <citation type="submission" date="2018-06" db="EMBL/GenBank/DDBJ databases">
        <authorList>
            <consortium name="Pathogen Informatics"/>
            <person name="Doyle S."/>
        </authorList>
    </citation>
    <scope>NUCLEOTIDE SEQUENCE [LARGE SCALE GENOMIC DNA]</scope>
    <source>
        <strain evidence="2 4">NCTC11401</strain>
    </source>
</reference>
<keyword evidence="3" id="KW-1185">Reference proteome</keyword>